<keyword evidence="3" id="KW-1185">Reference proteome</keyword>
<comment type="caution">
    <text evidence="2">The sequence shown here is derived from an EMBL/GenBank/DDBJ whole genome shotgun (WGS) entry which is preliminary data.</text>
</comment>
<evidence type="ECO:0000256" key="1">
    <source>
        <dbReference type="SAM" id="MobiDB-lite"/>
    </source>
</evidence>
<proteinExistence type="predicted"/>
<dbReference type="AlphaFoldDB" id="A0A4C1VK68"/>
<dbReference type="EMBL" id="BGZK01000346">
    <property type="protein sequence ID" value="GBP38264.1"/>
    <property type="molecule type" value="Genomic_DNA"/>
</dbReference>
<organism evidence="2 3">
    <name type="scientific">Eumeta variegata</name>
    <name type="common">Bagworm moth</name>
    <name type="synonym">Eumeta japonica</name>
    <dbReference type="NCBI Taxonomy" id="151549"/>
    <lineage>
        <taxon>Eukaryota</taxon>
        <taxon>Metazoa</taxon>
        <taxon>Ecdysozoa</taxon>
        <taxon>Arthropoda</taxon>
        <taxon>Hexapoda</taxon>
        <taxon>Insecta</taxon>
        <taxon>Pterygota</taxon>
        <taxon>Neoptera</taxon>
        <taxon>Endopterygota</taxon>
        <taxon>Lepidoptera</taxon>
        <taxon>Glossata</taxon>
        <taxon>Ditrysia</taxon>
        <taxon>Tineoidea</taxon>
        <taxon>Psychidae</taxon>
        <taxon>Oiketicinae</taxon>
        <taxon>Eumeta</taxon>
    </lineage>
</organism>
<name>A0A4C1VK68_EUMVA</name>
<protein>
    <submittedName>
        <fullName evidence="2">Uncharacterized protein</fullName>
    </submittedName>
</protein>
<accession>A0A4C1VK68</accession>
<evidence type="ECO:0000313" key="2">
    <source>
        <dbReference type="EMBL" id="GBP38264.1"/>
    </source>
</evidence>
<reference evidence="2 3" key="1">
    <citation type="journal article" date="2019" name="Commun. Biol.">
        <title>The bagworm genome reveals a unique fibroin gene that provides high tensile strength.</title>
        <authorList>
            <person name="Kono N."/>
            <person name="Nakamura H."/>
            <person name="Ohtoshi R."/>
            <person name="Tomita M."/>
            <person name="Numata K."/>
            <person name="Arakawa K."/>
        </authorList>
    </citation>
    <scope>NUCLEOTIDE SEQUENCE [LARGE SCALE GENOMIC DNA]</scope>
</reference>
<feature type="compositionally biased region" description="Basic and acidic residues" evidence="1">
    <location>
        <begin position="242"/>
        <end position="261"/>
    </location>
</feature>
<sequence length="261" mass="28572">MINKINYSVPARVGKAICRGAVRRRRPVNADHGVDTDPRALRTHSYRLRLKNQHSNLFILGSSSSTCSGTPRGLRAPAPPSAIHRTHSAARSLFIGKLRPPNSAAHQIYGKLTKPNCCARGRPIIVEWETPAFGGPLSFGDSSLRYRALHFQSDSQPQPNLRRCRQKYFSQQTEPAKEGSVTDGLLTVGARDPARPAVSCLPARAACAAIRDRALVNVSPPRDLTPAPRPAPGPCLRICSAPDRERRDSGLTERRDPTEQP</sequence>
<feature type="region of interest" description="Disordered" evidence="1">
    <location>
        <begin position="219"/>
        <end position="261"/>
    </location>
</feature>
<dbReference type="Proteomes" id="UP000299102">
    <property type="component" value="Unassembled WGS sequence"/>
</dbReference>
<gene>
    <name evidence="2" type="ORF">EVAR_29207_1</name>
</gene>
<evidence type="ECO:0000313" key="3">
    <source>
        <dbReference type="Proteomes" id="UP000299102"/>
    </source>
</evidence>